<protein>
    <recommendedName>
        <fullName evidence="5">HTH deoR-type domain-containing protein</fullName>
    </recommendedName>
</protein>
<organism evidence="4">
    <name type="scientific">marine sediment metagenome</name>
    <dbReference type="NCBI Taxonomy" id="412755"/>
    <lineage>
        <taxon>unclassified sequences</taxon>
        <taxon>metagenomes</taxon>
        <taxon>ecological metagenomes</taxon>
    </lineage>
</organism>
<evidence type="ECO:0008006" key="5">
    <source>
        <dbReference type="Google" id="ProtNLM"/>
    </source>
</evidence>
<gene>
    <name evidence="4" type="ORF">S06H3_03538</name>
</gene>
<evidence type="ECO:0000259" key="3">
    <source>
        <dbReference type="Pfam" id="PF25583"/>
    </source>
</evidence>
<dbReference type="PANTHER" id="PTHR34580">
    <property type="match status" value="1"/>
</dbReference>
<dbReference type="Pfam" id="PF25583">
    <property type="entry name" value="WCX"/>
    <property type="match status" value="1"/>
</dbReference>
<dbReference type="AlphaFoldDB" id="X1KGL3"/>
<dbReference type="InterPro" id="IPR028349">
    <property type="entry name" value="PafC-like"/>
</dbReference>
<dbReference type="InterPro" id="IPR057727">
    <property type="entry name" value="WCX_dom"/>
</dbReference>
<dbReference type="InterPro" id="IPR036388">
    <property type="entry name" value="WH-like_DNA-bd_sf"/>
</dbReference>
<dbReference type="Gene3D" id="1.10.10.10">
    <property type="entry name" value="Winged helix-like DNA-binding domain superfamily/Winged helix DNA-binding domain"/>
    <property type="match status" value="1"/>
</dbReference>
<evidence type="ECO:0000313" key="4">
    <source>
        <dbReference type="EMBL" id="GAH92765.1"/>
    </source>
</evidence>
<dbReference type="PROSITE" id="PS52050">
    <property type="entry name" value="WYL"/>
    <property type="match status" value="1"/>
</dbReference>
<reference evidence="4" key="1">
    <citation type="journal article" date="2014" name="Front. Microbiol.">
        <title>High frequency of phylogenetically diverse reductive dehalogenase-homologous genes in deep subseafloor sedimentary metagenomes.</title>
        <authorList>
            <person name="Kawai M."/>
            <person name="Futagami T."/>
            <person name="Toyoda A."/>
            <person name="Takaki Y."/>
            <person name="Nishi S."/>
            <person name="Hori S."/>
            <person name="Arai W."/>
            <person name="Tsubouchi T."/>
            <person name="Morono Y."/>
            <person name="Uchiyama I."/>
            <person name="Ito T."/>
            <person name="Fujiyama A."/>
            <person name="Inagaki F."/>
            <person name="Takami H."/>
        </authorList>
    </citation>
    <scope>NUCLEOTIDE SEQUENCE</scope>
    <source>
        <strain evidence="4">Expedition CK06-06</strain>
    </source>
</reference>
<feature type="domain" description="WCX" evidence="3">
    <location>
        <begin position="233"/>
        <end position="308"/>
    </location>
</feature>
<dbReference type="Pfam" id="PF13280">
    <property type="entry name" value="WYL"/>
    <property type="match status" value="1"/>
</dbReference>
<dbReference type="SUPFAM" id="SSF46785">
    <property type="entry name" value="Winged helix' DNA-binding domain"/>
    <property type="match status" value="1"/>
</dbReference>
<dbReference type="InterPro" id="IPR036390">
    <property type="entry name" value="WH_DNA-bd_sf"/>
</dbReference>
<accession>X1KGL3</accession>
<dbReference type="EMBL" id="BARV01001163">
    <property type="protein sequence ID" value="GAH92765.1"/>
    <property type="molecule type" value="Genomic_DNA"/>
</dbReference>
<evidence type="ECO:0000259" key="2">
    <source>
        <dbReference type="Pfam" id="PF13280"/>
    </source>
</evidence>
<dbReference type="InterPro" id="IPR051534">
    <property type="entry name" value="CBASS_pafABC_assoc_protein"/>
</dbReference>
<dbReference type="InterPro" id="IPR026881">
    <property type="entry name" value="WYL_dom"/>
</dbReference>
<feature type="domain" description="Helix-turn-helix type 11" evidence="1">
    <location>
        <begin position="3"/>
        <end position="43"/>
    </location>
</feature>
<name>X1KGL3_9ZZZZ</name>
<sequence>MVQILTTLQAGEKYAVNDLAKMFGTSRRTIFRDLKELQTIGVPYHYNAKTGSYTIDPEFFLPPIDLNLQEALSLLLLVHKVGSQIQLPFKNSALLAALKIENNLPTKIRQYCNTTLRNISTKVNPQALMNLLDKTFAQLQKAITTKHKVNIKYHSLFEGIITDVELCPYHLMYNRRAWYVLGFSDVHKSVRTFKLNRIKELKSTERYFVGGESFNLYDYLGRAWSMIREGRIYNIKLRFLPMVANNVTEVQWHSTQKVRHNSDGSATIEFRVDGLREITWWILGYGDQVQVLAPKVLRNKVLEMAKNMIKLNQQI</sequence>
<dbReference type="PIRSF" id="PIRSF016838">
    <property type="entry name" value="PafC"/>
    <property type="match status" value="1"/>
</dbReference>
<dbReference type="InterPro" id="IPR013196">
    <property type="entry name" value="HTH_11"/>
</dbReference>
<feature type="domain" description="WYL" evidence="2">
    <location>
        <begin position="135"/>
        <end position="202"/>
    </location>
</feature>
<comment type="caution">
    <text evidence="4">The sequence shown here is derived from an EMBL/GenBank/DDBJ whole genome shotgun (WGS) entry which is preliminary data.</text>
</comment>
<dbReference type="Pfam" id="PF08279">
    <property type="entry name" value="HTH_11"/>
    <property type="match status" value="1"/>
</dbReference>
<dbReference type="PANTHER" id="PTHR34580:SF9">
    <property type="entry name" value="SLL5097 PROTEIN"/>
    <property type="match status" value="1"/>
</dbReference>
<evidence type="ECO:0000259" key="1">
    <source>
        <dbReference type="Pfam" id="PF08279"/>
    </source>
</evidence>
<proteinExistence type="predicted"/>